<dbReference type="PROSITE" id="PS51898">
    <property type="entry name" value="TYR_RECOMBINASE"/>
    <property type="match status" value="1"/>
</dbReference>
<feature type="domain" description="Core-binding (CB)" evidence="6">
    <location>
        <begin position="76"/>
        <end position="186"/>
    </location>
</feature>
<dbReference type="InterPro" id="IPR050090">
    <property type="entry name" value="Tyrosine_recombinase_XerCD"/>
</dbReference>
<dbReference type="PANTHER" id="PTHR30349:SF91">
    <property type="entry name" value="INTA PROTEIN"/>
    <property type="match status" value="1"/>
</dbReference>
<keyword evidence="1 3" id="KW-0238">DNA-binding</keyword>
<dbReference type="AlphaFoldDB" id="A0A1K0FJS3"/>
<dbReference type="EMBL" id="MEIA01000176">
    <property type="protein sequence ID" value="OJF13081.1"/>
    <property type="molecule type" value="Genomic_DNA"/>
</dbReference>
<reference evidence="7 8" key="1">
    <citation type="submission" date="2016-09" db="EMBL/GenBank/DDBJ databases">
        <title>Couchioplanes caeruleus draft genome sequence.</title>
        <authorList>
            <person name="Sheehan J."/>
            <person name="Caffrey P."/>
        </authorList>
    </citation>
    <scope>NUCLEOTIDE SEQUENCE [LARGE SCALE GENOMIC DNA]</scope>
    <source>
        <strain evidence="7 8">DSM 43634</strain>
    </source>
</reference>
<proteinExistence type="predicted"/>
<dbReference type="InterPro" id="IPR002104">
    <property type="entry name" value="Integrase_catalytic"/>
</dbReference>
<comment type="caution">
    <text evidence="7">The sequence shown here is derived from an EMBL/GenBank/DDBJ whole genome shotgun (WGS) entry which is preliminary data.</text>
</comment>
<dbReference type="InterPro" id="IPR011010">
    <property type="entry name" value="DNA_brk_join_enz"/>
</dbReference>
<dbReference type="SUPFAM" id="SSF56349">
    <property type="entry name" value="DNA breaking-rejoining enzymes"/>
    <property type="match status" value="1"/>
</dbReference>
<feature type="region of interest" description="Disordered" evidence="4">
    <location>
        <begin position="408"/>
        <end position="441"/>
    </location>
</feature>
<dbReference type="RefSeq" id="WP_071806338.1">
    <property type="nucleotide sequence ID" value="NZ_MEIA01000176.1"/>
</dbReference>
<evidence type="ECO:0000259" key="6">
    <source>
        <dbReference type="PROSITE" id="PS51900"/>
    </source>
</evidence>
<evidence type="ECO:0000259" key="5">
    <source>
        <dbReference type="PROSITE" id="PS51898"/>
    </source>
</evidence>
<dbReference type="InterPro" id="IPR013762">
    <property type="entry name" value="Integrase-like_cat_sf"/>
</dbReference>
<name>A0A1K0FJS3_9ACTN</name>
<protein>
    <submittedName>
        <fullName evidence="7">Integrase</fullName>
    </submittedName>
</protein>
<evidence type="ECO:0000313" key="8">
    <source>
        <dbReference type="Proteomes" id="UP000182486"/>
    </source>
</evidence>
<dbReference type="Gene3D" id="1.10.443.10">
    <property type="entry name" value="Intergrase catalytic core"/>
    <property type="match status" value="1"/>
</dbReference>
<evidence type="ECO:0000256" key="3">
    <source>
        <dbReference type="PROSITE-ProRule" id="PRU01248"/>
    </source>
</evidence>
<dbReference type="GO" id="GO:0015074">
    <property type="term" value="P:DNA integration"/>
    <property type="evidence" value="ECO:0007669"/>
    <property type="project" value="UniProtKB-KW"/>
</dbReference>
<evidence type="ECO:0000256" key="2">
    <source>
        <dbReference type="ARBA" id="ARBA00023172"/>
    </source>
</evidence>
<dbReference type="Pfam" id="PF00589">
    <property type="entry name" value="Phage_integrase"/>
    <property type="match status" value="1"/>
</dbReference>
<sequence>MTRPAVPRQRQRGTIDTLPSGALRVRVYAGVDPLTKRRHDLTEIISPGPNAAREAEKARTRLLSQVDERRNPRTRATVNQLLDRWLEVLDVAPSTRRGYVLKLEKHIRPMLGSIQVGRVDAELLETFYARLRKCRDHCDGRRYVQHRTQRAHDCDERCGRHACKGLAASTIRQIHWILSGAFDRAVRWKWIALNPAEQADKPALPHPDPKPPTAAEASRIVVEAWRDPDWGTFVWCAMTLGARRGELCALRWQHVDFTSNVVTLRRAISIGESGELVEKDTKTHQQRRAVIDSDTAEVLAEHKRRWEARAEALGIDLSPMAFVFSAAPDGSTFPVPDTMTQRYDRLVKRLGIDSHLHTLRHYSATELIAAGTDIRTVAGRLGHGGGGATTLRVYAAWLSEADQRAASVLSGRMPERPTAVDSGSTSSTARSPRRPPAPRAAKSAAFEWWVTARRAGTLPTGAEVATFANVDPSVGRRWRREWLAAEEPTSS</sequence>
<evidence type="ECO:0000313" key="7">
    <source>
        <dbReference type="EMBL" id="OJF13081.1"/>
    </source>
</evidence>
<dbReference type="PROSITE" id="PS51900">
    <property type="entry name" value="CB"/>
    <property type="match status" value="1"/>
</dbReference>
<evidence type="ECO:0000256" key="4">
    <source>
        <dbReference type="SAM" id="MobiDB-lite"/>
    </source>
</evidence>
<dbReference type="Proteomes" id="UP000182486">
    <property type="component" value="Unassembled WGS sequence"/>
</dbReference>
<dbReference type="PANTHER" id="PTHR30349">
    <property type="entry name" value="PHAGE INTEGRASE-RELATED"/>
    <property type="match status" value="1"/>
</dbReference>
<organism evidence="7 8">
    <name type="scientific">Couchioplanes caeruleus subsp. caeruleus</name>
    <dbReference type="NCBI Taxonomy" id="56427"/>
    <lineage>
        <taxon>Bacteria</taxon>
        <taxon>Bacillati</taxon>
        <taxon>Actinomycetota</taxon>
        <taxon>Actinomycetes</taxon>
        <taxon>Micromonosporales</taxon>
        <taxon>Micromonosporaceae</taxon>
        <taxon>Couchioplanes</taxon>
    </lineage>
</organism>
<dbReference type="GO" id="GO:0003677">
    <property type="term" value="F:DNA binding"/>
    <property type="evidence" value="ECO:0007669"/>
    <property type="project" value="UniProtKB-UniRule"/>
</dbReference>
<dbReference type="GO" id="GO:0006310">
    <property type="term" value="P:DNA recombination"/>
    <property type="evidence" value="ECO:0007669"/>
    <property type="project" value="UniProtKB-KW"/>
</dbReference>
<evidence type="ECO:0000256" key="1">
    <source>
        <dbReference type="ARBA" id="ARBA00023125"/>
    </source>
</evidence>
<feature type="domain" description="Tyr recombinase" evidence="5">
    <location>
        <begin position="207"/>
        <end position="408"/>
    </location>
</feature>
<dbReference type="InterPro" id="IPR010998">
    <property type="entry name" value="Integrase_recombinase_N"/>
</dbReference>
<dbReference type="CDD" id="cd01189">
    <property type="entry name" value="INT_ICEBs1_C_like"/>
    <property type="match status" value="1"/>
</dbReference>
<keyword evidence="8" id="KW-1185">Reference proteome</keyword>
<keyword evidence="2" id="KW-0233">DNA recombination</keyword>
<gene>
    <name evidence="7" type="ORF">BG844_17115</name>
</gene>
<accession>A0A1K0FJS3</accession>
<dbReference type="InterPro" id="IPR044068">
    <property type="entry name" value="CB"/>
</dbReference>
<dbReference type="Gene3D" id="1.10.150.130">
    <property type="match status" value="1"/>
</dbReference>